<evidence type="ECO:0000313" key="6">
    <source>
        <dbReference type="Proteomes" id="UP001165060"/>
    </source>
</evidence>
<feature type="repeat" description="ANK" evidence="3">
    <location>
        <begin position="245"/>
        <end position="271"/>
    </location>
</feature>
<dbReference type="Gene3D" id="1.25.40.10">
    <property type="entry name" value="Tetratricopeptide repeat domain"/>
    <property type="match status" value="1"/>
</dbReference>
<reference evidence="5 6" key="1">
    <citation type="journal article" date="2023" name="Commun. Biol.">
        <title>Genome analysis of Parmales, the sister group of diatoms, reveals the evolutionary specialization of diatoms from phago-mixotrophs to photoautotrophs.</title>
        <authorList>
            <person name="Ban H."/>
            <person name="Sato S."/>
            <person name="Yoshikawa S."/>
            <person name="Yamada K."/>
            <person name="Nakamura Y."/>
            <person name="Ichinomiya M."/>
            <person name="Sato N."/>
            <person name="Blanc-Mathieu R."/>
            <person name="Endo H."/>
            <person name="Kuwata A."/>
            <person name="Ogata H."/>
        </authorList>
    </citation>
    <scope>NUCLEOTIDE SEQUENCE [LARGE SCALE GENOMIC DNA]</scope>
</reference>
<dbReference type="SUPFAM" id="SSF48452">
    <property type="entry name" value="TPR-like"/>
    <property type="match status" value="2"/>
</dbReference>
<dbReference type="PRINTS" id="PR01415">
    <property type="entry name" value="ANKYRIN"/>
</dbReference>
<keyword evidence="6" id="KW-1185">Reference proteome</keyword>
<dbReference type="EMBL" id="BRYB01000315">
    <property type="protein sequence ID" value="GMI27582.1"/>
    <property type="molecule type" value="Genomic_DNA"/>
</dbReference>
<dbReference type="Pfam" id="PF12796">
    <property type="entry name" value="Ank_2"/>
    <property type="match status" value="1"/>
</dbReference>
<comment type="caution">
    <text evidence="5">The sequence shown here is derived from an EMBL/GenBank/DDBJ whole genome shotgun (WGS) entry which is preliminary data.</text>
</comment>
<evidence type="ECO:0000256" key="3">
    <source>
        <dbReference type="PROSITE-ProRule" id="PRU00023"/>
    </source>
</evidence>
<evidence type="ECO:0000256" key="2">
    <source>
        <dbReference type="ARBA" id="ARBA00023043"/>
    </source>
</evidence>
<dbReference type="PROSITE" id="PS50297">
    <property type="entry name" value="ANK_REP_REGION"/>
    <property type="match status" value="2"/>
</dbReference>
<feature type="compositionally biased region" description="Basic residues" evidence="4">
    <location>
        <begin position="52"/>
        <end position="64"/>
    </location>
</feature>
<dbReference type="PANTHER" id="PTHR24171:SF8">
    <property type="entry name" value="BRCA1-ASSOCIATED RING DOMAIN PROTEIN 1"/>
    <property type="match status" value="1"/>
</dbReference>
<dbReference type="PROSITE" id="PS50088">
    <property type="entry name" value="ANK_REPEAT"/>
    <property type="match status" value="2"/>
</dbReference>
<dbReference type="Proteomes" id="UP001165060">
    <property type="component" value="Unassembled WGS sequence"/>
</dbReference>
<keyword evidence="2 3" id="KW-0040">ANK repeat</keyword>
<evidence type="ECO:0000313" key="5">
    <source>
        <dbReference type="EMBL" id="GMI27582.1"/>
    </source>
</evidence>
<sequence length="637" mass="71083">MKAADGISQRQKDPVALGPLRWNLLRASRGWDMRISTFTAESSSGQAEQIKDHKRQLANHGRHKKAAYEKAKAKVPVNKRLEMMKKSYENLVFAKQTSRAAALKKRLDPMVDGFYKKELGKHISKSRAETALVKGKLQAERASLEVSQQAGLNSLLAQKDIAVKTLRRANERSSDGPFTIHYAATNGELDRLLVMLSRPAVAADIDARDPDTGWTPLHFAARGGHAELAKTLIQYKANVNAAGPGGETPLHLAAGWGTLDAAGLLLQEGADKEMVWTQPDPKDKSKSITRTAYDVAKQNLRPEISRFIDRWLPVGLSYTHMAGLSKLPPRPYSEEPDPRIASQLRALDMKMRVSGREAAGLIFTYEKLVAAYRELGRFGEAVDAGKRIVEIRQHDLQTLQRQVAEDMSSGPQPEESADDQSYKMKKAADQEREKKKAVAEAMNNLGELCFASGDEGNVGDAKRYLLGSVQMMEEMHGPKGVLVMHPLLNYGRFLMETRDYGGALAALSRVLEHEELQHRNEMDTESLAIVPTLDLVGYCCVLMKNWDRALELCDRANAIVLFHCSFEKEKEKHMDMCERHDKRGFILFCSGDLAGAQAEYYKARDILAFSGREEFDEGILRLENNIAVCCCAKRPIF</sequence>
<name>A0ABQ6MKH5_9STRA</name>
<dbReference type="SUPFAM" id="SSF48403">
    <property type="entry name" value="Ankyrin repeat"/>
    <property type="match status" value="1"/>
</dbReference>
<evidence type="ECO:0000256" key="4">
    <source>
        <dbReference type="SAM" id="MobiDB-lite"/>
    </source>
</evidence>
<feature type="region of interest" description="Disordered" evidence="4">
    <location>
        <begin position="402"/>
        <end position="430"/>
    </location>
</feature>
<dbReference type="Gene3D" id="1.25.40.20">
    <property type="entry name" value="Ankyrin repeat-containing domain"/>
    <property type="match status" value="1"/>
</dbReference>
<protein>
    <submittedName>
        <fullName evidence="5">Uncharacterized protein</fullName>
    </submittedName>
</protein>
<evidence type="ECO:0000256" key="1">
    <source>
        <dbReference type="ARBA" id="ARBA00022737"/>
    </source>
</evidence>
<feature type="region of interest" description="Disordered" evidence="4">
    <location>
        <begin position="42"/>
        <end position="64"/>
    </location>
</feature>
<accession>A0ABQ6MKH5</accession>
<gene>
    <name evidence="5" type="ORF">TeGR_g1233</name>
</gene>
<dbReference type="InterPro" id="IPR036770">
    <property type="entry name" value="Ankyrin_rpt-contain_sf"/>
</dbReference>
<dbReference type="InterPro" id="IPR011990">
    <property type="entry name" value="TPR-like_helical_dom_sf"/>
</dbReference>
<keyword evidence="1" id="KW-0677">Repeat</keyword>
<organism evidence="5 6">
    <name type="scientific">Tetraparma gracilis</name>
    <dbReference type="NCBI Taxonomy" id="2962635"/>
    <lineage>
        <taxon>Eukaryota</taxon>
        <taxon>Sar</taxon>
        <taxon>Stramenopiles</taxon>
        <taxon>Ochrophyta</taxon>
        <taxon>Bolidophyceae</taxon>
        <taxon>Parmales</taxon>
        <taxon>Triparmaceae</taxon>
        <taxon>Tetraparma</taxon>
    </lineage>
</organism>
<proteinExistence type="predicted"/>
<dbReference type="PANTHER" id="PTHR24171">
    <property type="entry name" value="ANKYRIN REPEAT DOMAIN-CONTAINING PROTEIN 39-RELATED"/>
    <property type="match status" value="1"/>
</dbReference>
<dbReference type="SMART" id="SM00248">
    <property type="entry name" value="ANK"/>
    <property type="match status" value="3"/>
</dbReference>
<feature type="compositionally biased region" description="Basic and acidic residues" evidence="4">
    <location>
        <begin position="420"/>
        <end position="430"/>
    </location>
</feature>
<feature type="repeat" description="ANK" evidence="3">
    <location>
        <begin position="212"/>
        <end position="244"/>
    </location>
</feature>
<dbReference type="InterPro" id="IPR002110">
    <property type="entry name" value="Ankyrin_rpt"/>
</dbReference>